<comment type="subcellular location">
    <subcellularLocation>
        <location evidence="1">Membrane</location>
        <topology evidence="1">Single-pass membrane protein</topology>
    </subcellularLocation>
</comment>
<evidence type="ECO:0000313" key="10">
    <source>
        <dbReference type="EMBL" id="SMO38392.1"/>
    </source>
</evidence>
<dbReference type="GO" id="GO:0055085">
    <property type="term" value="P:transmembrane transport"/>
    <property type="evidence" value="ECO:0007669"/>
    <property type="project" value="InterPro"/>
</dbReference>
<evidence type="ECO:0000256" key="3">
    <source>
        <dbReference type="ARBA" id="ARBA00022989"/>
    </source>
</evidence>
<dbReference type="AlphaFoldDB" id="A0A521AU77"/>
<dbReference type="Gene3D" id="2.40.30.170">
    <property type="match status" value="1"/>
</dbReference>
<proteinExistence type="predicted"/>
<sequence>MKTTINKKTSILSITAIVIGIALISCFVLYLADGANYEETNDAQVESYINPVSARASGYITKVLFEEHQNVKKGDTLVILDNREYTYKVQEAEAVLEDAYAQINVLEAGINVAQTGISVSKNQIASAKARLWQQKQDNLRYQKLLTEEAVTGQEYEQVKTRYDVAQNDYNATENTLLSTQSRVQELKTRRALLNADIKRKEAILDLAKINLSYTVITSPYDGKTGRKQILEGQQVQLGQPLVSIVNENEKWITANFKETQVNGFYIGQSVKITVDAISGKTFNGKIEAISASTGAKFSLLPADNSTGNFVKIIQRIPVKIVFENNKEIEEIKSGMNVTVTVFHKKS</sequence>
<dbReference type="InterPro" id="IPR058625">
    <property type="entry name" value="MdtA-like_BSH"/>
</dbReference>
<evidence type="ECO:0000259" key="8">
    <source>
        <dbReference type="Pfam" id="PF25963"/>
    </source>
</evidence>
<keyword evidence="3 6" id="KW-1133">Transmembrane helix</keyword>
<dbReference type="EMBL" id="WKKG01000005">
    <property type="protein sequence ID" value="MRX68578.1"/>
    <property type="molecule type" value="Genomic_DNA"/>
</dbReference>
<dbReference type="Pfam" id="PF25917">
    <property type="entry name" value="BSH_RND"/>
    <property type="match status" value="1"/>
</dbReference>
<keyword evidence="12" id="KW-1185">Reference proteome</keyword>
<dbReference type="InterPro" id="IPR050739">
    <property type="entry name" value="MFP"/>
</dbReference>
<dbReference type="GO" id="GO:0016020">
    <property type="term" value="C:membrane"/>
    <property type="evidence" value="ECO:0007669"/>
    <property type="project" value="UniProtKB-SubCell"/>
</dbReference>
<dbReference type="SUPFAM" id="SSF111369">
    <property type="entry name" value="HlyD-like secretion proteins"/>
    <property type="match status" value="2"/>
</dbReference>
<dbReference type="Proteomes" id="UP000468990">
    <property type="component" value="Unassembled WGS sequence"/>
</dbReference>
<dbReference type="Gene3D" id="2.40.50.100">
    <property type="match status" value="1"/>
</dbReference>
<dbReference type="PANTHER" id="PTHR30386">
    <property type="entry name" value="MEMBRANE FUSION SUBUNIT OF EMRAB-TOLC MULTIDRUG EFFLUX PUMP"/>
    <property type="match status" value="1"/>
</dbReference>
<evidence type="ECO:0000313" key="9">
    <source>
        <dbReference type="EMBL" id="MRX68578.1"/>
    </source>
</evidence>
<dbReference type="EMBL" id="FXTA01000001">
    <property type="protein sequence ID" value="SMO38392.1"/>
    <property type="molecule type" value="Genomic_DNA"/>
</dbReference>
<evidence type="ECO:0000259" key="7">
    <source>
        <dbReference type="Pfam" id="PF25917"/>
    </source>
</evidence>
<evidence type="ECO:0000313" key="12">
    <source>
        <dbReference type="Proteomes" id="UP000468990"/>
    </source>
</evidence>
<evidence type="ECO:0000256" key="4">
    <source>
        <dbReference type="ARBA" id="ARBA00023136"/>
    </source>
</evidence>
<evidence type="ECO:0000256" key="5">
    <source>
        <dbReference type="SAM" id="Coils"/>
    </source>
</evidence>
<dbReference type="RefSeq" id="WP_142449104.1">
    <property type="nucleotide sequence ID" value="NZ_FXTA01000001.1"/>
</dbReference>
<dbReference type="PANTHER" id="PTHR30386:SF26">
    <property type="entry name" value="TRANSPORT PROTEIN COMB"/>
    <property type="match status" value="1"/>
</dbReference>
<evidence type="ECO:0000256" key="2">
    <source>
        <dbReference type="ARBA" id="ARBA00022692"/>
    </source>
</evidence>
<keyword evidence="5" id="KW-0175">Coiled coil</keyword>
<dbReference type="PROSITE" id="PS51257">
    <property type="entry name" value="PROKAR_LIPOPROTEIN"/>
    <property type="match status" value="1"/>
</dbReference>
<reference evidence="9 12" key="2">
    <citation type="submission" date="2019-11" db="EMBL/GenBank/DDBJ databases">
        <title>Flavobacterium resistens genome.</title>
        <authorList>
            <person name="Wilson V.M."/>
            <person name="Newman J.D."/>
        </authorList>
    </citation>
    <scope>NUCLEOTIDE SEQUENCE [LARGE SCALE GENOMIC DNA]</scope>
    <source>
        <strain evidence="9 12">DSM 19382</strain>
    </source>
</reference>
<feature type="coiled-coil region" evidence="5">
    <location>
        <begin position="155"/>
        <end position="203"/>
    </location>
</feature>
<reference evidence="10 11" key="1">
    <citation type="submission" date="2017-05" db="EMBL/GenBank/DDBJ databases">
        <authorList>
            <person name="Varghese N."/>
            <person name="Submissions S."/>
        </authorList>
    </citation>
    <scope>NUCLEOTIDE SEQUENCE [LARGE SCALE GENOMIC DNA]</scope>
    <source>
        <strain evidence="10 11">DSM 19382</strain>
    </source>
</reference>
<keyword evidence="2 6" id="KW-0812">Transmembrane</keyword>
<dbReference type="InterPro" id="IPR058634">
    <property type="entry name" value="AaeA-lik-b-barrel"/>
</dbReference>
<protein>
    <submittedName>
        <fullName evidence="9">HlyD family efflux transporter periplasmic adaptor subunit</fullName>
    </submittedName>
    <submittedName>
        <fullName evidence="10">Membrane fusion protein, multidrug efflux system</fullName>
    </submittedName>
</protein>
<evidence type="ECO:0000256" key="1">
    <source>
        <dbReference type="ARBA" id="ARBA00004167"/>
    </source>
</evidence>
<keyword evidence="4 6" id="KW-0472">Membrane</keyword>
<dbReference type="OrthoDB" id="9811754at2"/>
<evidence type="ECO:0000256" key="6">
    <source>
        <dbReference type="SAM" id="Phobius"/>
    </source>
</evidence>
<dbReference type="Proteomes" id="UP000317289">
    <property type="component" value="Unassembled WGS sequence"/>
</dbReference>
<feature type="transmembrane region" description="Helical" evidence="6">
    <location>
        <begin position="12"/>
        <end position="32"/>
    </location>
</feature>
<gene>
    <name evidence="9" type="ORF">GJU42_11450</name>
    <name evidence="10" type="ORF">SAMN06265349_101405</name>
</gene>
<accession>A0A521AU77</accession>
<feature type="domain" description="p-hydroxybenzoic acid efflux pump subunit AaeA-like beta-barrel" evidence="8">
    <location>
        <begin position="252"/>
        <end position="341"/>
    </location>
</feature>
<dbReference type="Gene3D" id="1.10.287.470">
    <property type="entry name" value="Helix hairpin bin"/>
    <property type="match status" value="1"/>
</dbReference>
<name>A0A521AU77_9FLAO</name>
<dbReference type="Pfam" id="PF25963">
    <property type="entry name" value="Beta-barrel_AAEA"/>
    <property type="match status" value="1"/>
</dbReference>
<feature type="domain" description="Multidrug resistance protein MdtA-like barrel-sandwich hybrid" evidence="7">
    <location>
        <begin position="52"/>
        <end position="245"/>
    </location>
</feature>
<organism evidence="10 11">
    <name type="scientific">Flavobacterium resistens</name>
    <dbReference type="NCBI Taxonomy" id="443612"/>
    <lineage>
        <taxon>Bacteria</taxon>
        <taxon>Pseudomonadati</taxon>
        <taxon>Bacteroidota</taxon>
        <taxon>Flavobacteriia</taxon>
        <taxon>Flavobacteriales</taxon>
        <taxon>Flavobacteriaceae</taxon>
        <taxon>Flavobacterium</taxon>
    </lineage>
</organism>
<evidence type="ECO:0000313" key="11">
    <source>
        <dbReference type="Proteomes" id="UP000317289"/>
    </source>
</evidence>